<dbReference type="PANTHER" id="PTHR35563:SF2">
    <property type="entry name" value="BARREL METAL-DEPENDENT HYDROLASE, PUTATIVE (AFU_ORTHOLOGUE AFUA_1G16240)-RELATED"/>
    <property type="match status" value="1"/>
</dbReference>
<reference evidence="2 3" key="1">
    <citation type="submission" date="2020-07" db="EMBL/GenBank/DDBJ databases">
        <title>Genomic Encyclopedia of Type Strains, Phase IV (KMG-V): Genome sequencing to study the core and pangenomes of soil and plant-associated prokaryotes.</title>
        <authorList>
            <person name="Whitman W."/>
        </authorList>
    </citation>
    <scope>NUCLEOTIDE SEQUENCE [LARGE SCALE GENOMIC DNA]</scope>
    <source>
        <strain evidence="2 3">SAS40</strain>
    </source>
</reference>
<name>A0A7Y9IRD0_9BURK</name>
<sequence>MQSLPLSAPPGGSLTSATTWRIDCHAHVYDLARHPLHHSSGFDLLPNEIGTADQFACVLDAHGFSHGVLINPLGGYGTDNTCLTSTLMRFKGRFKGVAVIAHDTPDADFHQMADAGVVGLRFNLNFPASPSLFVPEAQRSLAIARELGWFAQVHYEGDTLIDALPVLRRARVPVVIDHCGRPDLSAGLDQPGFKALLELGREGEAFIKLASVFRFSKQGFPFEDVDPYVHALIDAFTLDRCIWGSDWPYLHAPQRTDHATLLQAVHRWLPDDADRRKVLGETPARLFGFALR</sequence>
<evidence type="ECO:0000259" key="1">
    <source>
        <dbReference type="Pfam" id="PF04909"/>
    </source>
</evidence>
<dbReference type="RefSeq" id="WP_179583702.1">
    <property type="nucleotide sequence ID" value="NZ_JACBYR010000001.1"/>
</dbReference>
<dbReference type="Gene3D" id="3.20.20.140">
    <property type="entry name" value="Metal-dependent hydrolases"/>
    <property type="match status" value="1"/>
</dbReference>
<keyword evidence="3" id="KW-1185">Reference proteome</keyword>
<keyword evidence="2" id="KW-0378">Hydrolase</keyword>
<comment type="caution">
    <text evidence="2">The sequence shown here is derived from an EMBL/GenBank/DDBJ whole genome shotgun (WGS) entry which is preliminary data.</text>
</comment>
<dbReference type="InterPro" id="IPR006680">
    <property type="entry name" value="Amidohydro-rel"/>
</dbReference>
<dbReference type="PANTHER" id="PTHR35563">
    <property type="entry name" value="BARREL METAL-DEPENDENT HYDROLASE, PUTATIVE (AFU_ORTHOLOGUE AFUA_1G16240)-RELATED"/>
    <property type="match status" value="1"/>
</dbReference>
<feature type="domain" description="Amidohydrolase-related" evidence="1">
    <location>
        <begin position="22"/>
        <end position="289"/>
    </location>
</feature>
<dbReference type="Pfam" id="PF04909">
    <property type="entry name" value="Amidohydro_2"/>
    <property type="match status" value="1"/>
</dbReference>
<dbReference type="SUPFAM" id="SSF51556">
    <property type="entry name" value="Metallo-dependent hydrolases"/>
    <property type="match status" value="1"/>
</dbReference>
<dbReference type="InterPro" id="IPR032466">
    <property type="entry name" value="Metal_Hydrolase"/>
</dbReference>
<gene>
    <name evidence="2" type="ORF">FHW18_000859</name>
</gene>
<dbReference type="GO" id="GO:0016787">
    <property type="term" value="F:hydrolase activity"/>
    <property type="evidence" value="ECO:0007669"/>
    <property type="project" value="UniProtKB-KW"/>
</dbReference>
<dbReference type="AlphaFoldDB" id="A0A7Y9IRD0"/>
<evidence type="ECO:0000313" key="3">
    <source>
        <dbReference type="Proteomes" id="UP000542125"/>
    </source>
</evidence>
<dbReference type="InterPro" id="IPR052358">
    <property type="entry name" value="Aro_Compnd_Degr_Hydrolases"/>
</dbReference>
<evidence type="ECO:0000313" key="2">
    <source>
        <dbReference type="EMBL" id="NYE81588.1"/>
    </source>
</evidence>
<protein>
    <submittedName>
        <fullName evidence="2">Putative TIM-barrel fold metal-dependent hydrolase</fullName>
    </submittedName>
</protein>
<accession>A0A7Y9IRD0</accession>
<dbReference type="Proteomes" id="UP000542125">
    <property type="component" value="Unassembled WGS sequence"/>
</dbReference>
<organism evidence="2 3">
    <name type="scientific">Pigmentiphaga litoralis</name>
    <dbReference type="NCBI Taxonomy" id="516702"/>
    <lineage>
        <taxon>Bacteria</taxon>
        <taxon>Pseudomonadati</taxon>
        <taxon>Pseudomonadota</taxon>
        <taxon>Betaproteobacteria</taxon>
        <taxon>Burkholderiales</taxon>
        <taxon>Alcaligenaceae</taxon>
        <taxon>Pigmentiphaga</taxon>
    </lineage>
</organism>
<proteinExistence type="predicted"/>
<dbReference type="EMBL" id="JACBYR010000001">
    <property type="protein sequence ID" value="NYE81588.1"/>
    <property type="molecule type" value="Genomic_DNA"/>
</dbReference>